<dbReference type="EMBL" id="BAAALD010000035">
    <property type="protein sequence ID" value="GAA1090852.1"/>
    <property type="molecule type" value="Genomic_DNA"/>
</dbReference>
<organism evidence="2 3">
    <name type="scientific">Kitasatospora arboriphila</name>
    <dbReference type="NCBI Taxonomy" id="258052"/>
    <lineage>
        <taxon>Bacteria</taxon>
        <taxon>Bacillati</taxon>
        <taxon>Actinomycetota</taxon>
        <taxon>Actinomycetes</taxon>
        <taxon>Kitasatosporales</taxon>
        <taxon>Streptomycetaceae</taxon>
        <taxon>Kitasatospora</taxon>
    </lineage>
</organism>
<reference evidence="2 3" key="1">
    <citation type="journal article" date="2019" name="Int. J. Syst. Evol. Microbiol.">
        <title>The Global Catalogue of Microorganisms (GCM) 10K type strain sequencing project: providing services to taxonomists for standard genome sequencing and annotation.</title>
        <authorList>
            <consortium name="The Broad Institute Genomics Platform"/>
            <consortium name="The Broad Institute Genome Sequencing Center for Infectious Disease"/>
            <person name="Wu L."/>
            <person name="Ma J."/>
        </authorList>
    </citation>
    <scope>NUCLEOTIDE SEQUENCE [LARGE SCALE GENOMIC DNA]</scope>
    <source>
        <strain evidence="2 3">JCM 13002</strain>
    </source>
</reference>
<comment type="caution">
    <text evidence="2">The sequence shown here is derived from an EMBL/GenBank/DDBJ whole genome shotgun (WGS) entry which is preliminary data.</text>
</comment>
<feature type="region of interest" description="Disordered" evidence="1">
    <location>
        <begin position="1"/>
        <end position="42"/>
    </location>
</feature>
<evidence type="ECO:0008006" key="4">
    <source>
        <dbReference type="Google" id="ProtNLM"/>
    </source>
</evidence>
<dbReference type="Proteomes" id="UP001499987">
    <property type="component" value="Unassembled WGS sequence"/>
</dbReference>
<keyword evidence="3" id="KW-1185">Reference proteome</keyword>
<accession>A0ABN1TJS1</accession>
<gene>
    <name evidence="2" type="ORF">GCM10009663_38210</name>
</gene>
<proteinExistence type="predicted"/>
<evidence type="ECO:0000313" key="2">
    <source>
        <dbReference type="EMBL" id="GAA1090852.1"/>
    </source>
</evidence>
<name>A0ABN1TJS1_9ACTN</name>
<evidence type="ECO:0000256" key="1">
    <source>
        <dbReference type="SAM" id="MobiDB-lite"/>
    </source>
</evidence>
<evidence type="ECO:0000313" key="3">
    <source>
        <dbReference type="Proteomes" id="UP001499987"/>
    </source>
</evidence>
<protein>
    <recommendedName>
        <fullName evidence="4">DUF317 domain-containing protein</fullName>
    </recommendedName>
</protein>
<sequence length="113" mass="12136">MAAGRVPRHPSGWRWSTGTTCTRPERPLTPTSPKPRAPGGLLRRAASNSGDFFLRNTNPAGPQEWTVTVASRSSVRWHCTGGAIQFLADLADLVTGAVEPWALPSVGTDVVTW</sequence>